<evidence type="ECO:0000256" key="3">
    <source>
        <dbReference type="ARBA" id="ARBA00022833"/>
    </source>
</evidence>
<keyword evidence="3" id="KW-0862">Zinc</keyword>
<keyword evidence="4" id="KW-0175">Coiled coil</keyword>
<protein>
    <submittedName>
        <fullName evidence="6">Uncharacterized protein</fullName>
    </submittedName>
</protein>
<feature type="compositionally biased region" description="Basic and acidic residues" evidence="5">
    <location>
        <begin position="951"/>
        <end position="962"/>
    </location>
</feature>
<sequence>MGAEMNDTVDDFLDREFKQWEKAHVKMKDSPPPDGHDYLKHANNLLALLEAVGIPDIHPIAKLVIVSFKAAVMFEQDRRENDARVTAVFLAQTDVMRILLDVDNLSSRRRNRSNTEMLRSDATLNDILLAIQKEIKSCGNSIDTYYKESRFVKFWKSQDWKSRMLGHIRKFNRFRLELQQTLSVQVASNVEDLVSKMDTVLSRFFTPKSDWEKDLDMKTRNLGSPSTWIQNTSTLQSLILCTNDPSLPLPPPTYEQSSSGMSMTFGAEMQLSNVKKELQLSVEDLCEKNMDMFELKLSFHTQQMEKAIADSANLVIQSLSGPCDRVINEDLRQLWKEMDWIFCVENKFFISALFEFYLDRFSTNRNIPVLNKMDKNDPKGISQQVNYDMSNLQKMISLSVSAPKFSFLSRLGSIHDPDSWTLEYIALHGHHITQAIDNDGSGFIRISEANAFTQQIPKGWNLPQWCAYSAAGWPYEARIYRRRINRIWLMLTELQAKVLSSNRGYLYSFAVINLITIAHAFTREPTGRNVPNATPELRQLVKEKVLAQDALFREHLQSLKWTVEDESTLHLLYGESPPEKYILQLCTLMMERFLAVAFACRTVTIDIKEWIRMASAFRIMREITVKRMSELGARFEDSKEAAECISSYHGGIWSFVKHKIDLTESDADMFVAYSREELAESLLDASILDDFPIPWGSDVPPFLQCTTWEEFSKTLDESEIPALIPRTWDPLDATLFQRSIDRSVYSEFPMNDWICDHCDVEGKQAIRFRCLSPDCPDLDFCKDCHELPEAEHNVAQHTYYHPVVKISLIYLPEQSQRMVLEVESILEQLQQEFSAQQRSNANIGVTRAISELKTDIPKAEEISQEQGTSTQEKDMIPETQEIADQKPDALQGESIVPPVTRETSDEAKEIGEPVARDDTQEKEDISQTNEAAATDASSSKENIVEPSSEQRQTDDEKVEVSHETPSPKVPGDTTQPTSELASTSAPVVTKEATLPVLQFICGRCSETISLESEFFRCVGSTCQNYYICLRCSSERYEADENKHQWWHAHLCLRKDFINGNVPSKLTSADVVSVVKADTSSVSNGPEDTALTVMPDSVHTRISKLEEHMDILASALEARTERLDSIPKIEEKLDTINASLEGKVERLEAKLDGVMVALQALLGGMALQNSKTSD</sequence>
<dbReference type="Gene3D" id="3.30.60.90">
    <property type="match status" value="1"/>
</dbReference>
<evidence type="ECO:0000256" key="1">
    <source>
        <dbReference type="ARBA" id="ARBA00022723"/>
    </source>
</evidence>
<dbReference type="STRING" id="93625.A0A409WX53"/>
<dbReference type="OrthoDB" id="3222020at2759"/>
<name>A0A409WX53_PSICY</name>
<feature type="region of interest" description="Disordered" evidence="5">
    <location>
        <begin position="856"/>
        <end position="875"/>
    </location>
</feature>
<organism evidence="6 7">
    <name type="scientific">Psilocybe cyanescens</name>
    <dbReference type="NCBI Taxonomy" id="93625"/>
    <lineage>
        <taxon>Eukaryota</taxon>
        <taxon>Fungi</taxon>
        <taxon>Dikarya</taxon>
        <taxon>Basidiomycota</taxon>
        <taxon>Agaricomycotina</taxon>
        <taxon>Agaricomycetes</taxon>
        <taxon>Agaricomycetidae</taxon>
        <taxon>Agaricales</taxon>
        <taxon>Agaricineae</taxon>
        <taxon>Strophariaceae</taxon>
        <taxon>Psilocybe</taxon>
    </lineage>
</organism>
<comment type="caution">
    <text evidence="6">The sequence shown here is derived from an EMBL/GenBank/DDBJ whole genome shotgun (WGS) entry which is preliminary data.</text>
</comment>
<evidence type="ECO:0000313" key="6">
    <source>
        <dbReference type="EMBL" id="PPQ83103.1"/>
    </source>
</evidence>
<feature type="compositionally biased region" description="Polar residues" evidence="5">
    <location>
        <begin position="926"/>
        <end position="950"/>
    </location>
</feature>
<feature type="compositionally biased region" description="Polar residues" evidence="5">
    <location>
        <begin position="972"/>
        <end position="986"/>
    </location>
</feature>
<reference evidence="6 7" key="1">
    <citation type="journal article" date="2018" name="Evol. Lett.">
        <title>Horizontal gene cluster transfer increased hallucinogenic mushroom diversity.</title>
        <authorList>
            <person name="Reynolds H.T."/>
            <person name="Vijayakumar V."/>
            <person name="Gluck-Thaler E."/>
            <person name="Korotkin H.B."/>
            <person name="Matheny P.B."/>
            <person name="Slot J.C."/>
        </authorList>
    </citation>
    <scope>NUCLEOTIDE SEQUENCE [LARGE SCALE GENOMIC DNA]</scope>
    <source>
        <strain evidence="6 7">2631</strain>
    </source>
</reference>
<evidence type="ECO:0000256" key="5">
    <source>
        <dbReference type="SAM" id="MobiDB-lite"/>
    </source>
</evidence>
<feature type="compositionally biased region" description="Basic and acidic residues" evidence="5">
    <location>
        <begin position="902"/>
        <end position="925"/>
    </location>
</feature>
<keyword evidence="1" id="KW-0479">Metal-binding</keyword>
<dbReference type="InterPro" id="IPR043145">
    <property type="entry name" value="Znf_ZZ_sf"/>
</dbReference>
<evidence type="ECO:0000256" key="2">
    <source>
        <dbReference type="ARBA" id="ARBA00022771"/>
    </source>
</evidence>
<dbReference type="GO" id="GO:0008270">
    <property type="term" value="F:zinc ion binding"/>
    <property type="evidence" value="ECO:0007669"/>
    <property type="project" value="UniProtKB-KW"/>
</dbReference>
<dbReference type="InParanoid" id="A0A409WX53"/>
<proteinExistence type="predicted"/>
<dbReference type="SUPFAM" id="SSF57850">
    <property type="entry name" value="RING/U-box"/>
    <property type="match status" value="1"/>
</dbReference>
<evidence type="ECO:0000313" key="7">
    <source>
        <dbReference type="Proteomes" id="UP000283269"/>
    </source>
</evidence>
<accession>A0A409WX53</accession>
<feature type="region of interest" description="Disordered" evidence="5">
    <location>
        <begin position="882"/>
        <end position="986"/>
    </location>
</feature>
<gene>
    <name evidence="6" type="ORF">CVT25_003807</name>
</gene>
<feature type="coiled-coil region" evidence="4">
    <location>
        <begin position="1129"/>
        <end position="1156"/>
    </location>
</feature>
<evidence type="ECO:0000256" key="4">
    <source>
        <dbReference type="SAM" id="Coils"/>
    </source>
</evidence>
<dbReference type="EMBL" id="NHYD01003050">
    <property type="protein sequence ID" value="PPQ83103.1"/>
    <property type="molecule type" value="Genomic_DNA"/>
</dbReference>
<keyword evidence="7" id="KW-1185">Reference proteome</keyword>
<keyword evidence="2" id="KW-0863">Zinc-finger</keyword>
<dbReference type="AlphaFoldDB" id="A0A409WX53"/>
<dbReference type="Proteomes" id="UP000283269">
    <property type="component" value="Unassembled WGS sequence"/>
</dbReference>